<evidence type="ECO:0000256" key="7">
    <source>
        <dbReference type="SAM" id="MobiDB-lite"/>
    </source>
</evidence>
<gene>
    <name evidence="9" type="ORF">F1654_12500</name>
</gene>
<accession>A0A5M6ZAG4</accession>
<dbReference type="InterPro" id="IPR000086">
    <property type="entry name" value="NUDIX_hydrolase_dom"/>
</dbReference>
<evidence type="ECO:0000256" key="5">
    <source>
        <dbReference type="ARBA" id="ARBA00022842"/>
    </source>
</evidence>
<evidence type="ECO:0000256" key="2">
    <source>
        <dbReference type="ARBA" id="ARBA00001946"/>
    </source>
</evidence>
<evidence type="ECO:0000313" key="9">
    <source>
        <dbReference type="EMBL" id="KAA5801699.1"/>
    </source>
</evidence>
<keyword evidence="4 9" id="KW-0378">Hydrolase</keyword>
<evidence type="ECO:0000313" key="10">
    <source>
        <dbReference type="Proteomes" id="UP000325122"/>
    </source>
</evidence>
<dbReference type="Pfam" id="PF00293">
    <property type="entry name" value="NUDIX"/>
    <property type="match status" value="1"/>
</dbReference>
<dbReference type="PROSITE" id="PS51462">
    <property type="entry name" value="NUDIX"/>
    <property type="match status" value="1"/>
</dbReference>
<keyword evidence="5" id="KW-0460">Magnesium</keyword>
<dbReference type="PANTHER" id="PTHR12318:SF0">
    <property type="entry name" value="ACYL-COENZYME A DIPHOSPHATASE NUDT19"/>
    <property type="match status" value="1"/>
</dbReference>
<evidence type="ECO:0000256" key="4">
    <source>
        <dbReference type="ARBA" id="ARBA00022801"/>
    </source>
</evidence>
<dbReference type="PANTHER" id="PTHR12318">
    <property type="entry name" value="TESTOSTERONE-REGULATED PROTEIN RP2"/>
    <property type="match status" value="1"/>
</dbReference>
<feature type="domain" description="Nudix hydrolase" evidence="8">
    <location>
        <begin position="21"/>
        <end position="209"/>
    </location>
</feature>
<evidence type="ECO:0000256" key="3">
    <source>
        <dbReference type="ARBA" id="ARBA00022723"/>
    </source>
</evidence>
<evidence type="ECO:0000256" key="1">
    <source>
        <dbReference type="ARBA" id="ARBA00001936"/>
    </source>
</evidence>
<dbReference type="RefSeq" id="WP_150023886.1">
    <property type="nucleotide sequence ID" value="NZ_VWOJ01000004.1"/>
</dbReference>
<dbReference type="EMBL" id="VWOJ01000004">
    <property type="protein sequence ID" value="KAA5801699.1"/>
    <property type="molecule type" value="Genomic_DNA"/>
</dbReference>
<organism evidence="9 10">
    <name type="scientific">Alkalicaulis satelles</name>
    <dbReference type="NCBI Taxonomy" id="2609175"/>
    <lineage>
        <taxon>Bacteria</taxon>
        <taxon>Pseudomonadati</taxon>
        <taxon>Pseudomonadota</taxon>
        <taxon>Alphaproteobacteria</taxon>
        <taxon>Maricaulales</taxon>
        <taxon>Maricaulaceae</taxon>
        <taxon>Alkalicaulis</taxon>
    </lineage>
</organism>
<evidence type="ECO:0000256" key="6">
    <source>
        <dbReference type="ARBA" id="ARBA00023211"/>
    </source>
</evidence>
<keyword evidence="6" id="KW-0464">Manganese</keyword>
<keyword evidence="3" id="KW-0479">Metal-binding</keyword>
<comment type="cofactor">
    <cofactor evidence="2">
        <name>Mg(2+)</name>
        <dbReference type="ChEBI" id="CHEBI:18420"/>
    </cofactor>
</comment>
<protein>
    <submittedName>
        <fullName evidence="9">NUDIX hydrolase</fullName>
    </submittedName>
</protein>
<sequence length="234" mass="25570">MADANARPRPAPPGATAPVQRPRLAASLILTRARQNGSVEILFGRRSGGHVFMPQKYVFPGGRVDRTDGYAPLAREVREEVQAVLTRVLSERRARAAAAAALRETAEETGLLLARPGTIERPRPAWKPFADAGVKPDAAALDLVARAITPPGRTRRFDAWFFRADADQVHGEASLSGNGELEDLRWVALDQARHLDIPIITRFVLSELEAHLDGKRAPVRCARVTSKGPRVDEV</sequence>
<proteinExistence type="predicted"/>
<name>A0A5M6ZAG4_9PROT</name>
<dbReference type="Proteomes" id="UP000325122">
    <property type="component" value="Unassembled WGS sequence"/>
</dbReference>
<dbReference type="GO" id="GO:0016818">
    <property type="term" value="F:hydrolase activity, acting on acid anhydrides, in phosphorus-containing anhydrides"/>
    <property type="evidence" value="ECO:0007669"/>
    <property type="project" value="InterPro"/>
</dbReference>
<dbReference type="AlphaFoldDB" id="A0A5M6ZAG4"/>
<comment type="caution">
    <text evidence="9">The sequence shown here is derived from an EMBL/GenBank/DDBJ whole genome shotgun (WGS) entry which is preliminary data.</text>
</comment>
<evidence type="ECO:0000259" key="8">
    <source>
        <dbReference type="PROSITE" id="PS51462"/>
    </source>
</evidence>
<comment type="cofactor">
    <cofactor evidence="1">
        <name>Mn(2+)</name>
        <dbReference type="ChEBI" id="CHEBI:29035"/>
    </cofactor>
</comment>
<feature type="region of interest" description="Disordered" evidence="7">
    <location>
        <begin position="1"/>
        <end position="20"/>
    </location>
</feature>
<reference evidence="9 10" key="1">
    <citation type="submission" date="2019-09" db="EMBL/GenBank/DDBJ databases">
        <authorList>
            <person name="Kevbrin V."/>
            <person name="Grouzdev D.S."/>
        </authorList>
    </citation>
    <scope>NUCLEOTIDE SEQUENCE [LARGE SCALE GENOMIC DNA]</scope>
    <source>
        <strain evidence="9 10">G-192</strain>
    </source>
</reference>
<dbReference type="SUPFAM" id="SSF55811">
    <property type="entry name" value="Nudix"/>
    <property type="match status" value="1"/>
</dbReference>
<dbReference type="InterPro" id="IPR015797">
    <property type="entry name" value="NUDIX_hydrolase-like_dom_sf"/>
</dbReference>
<dbReference type="GO" id="GO:0046872">
    <property type="term" value="F:metal ion binding"/>
    <property type="evidence" value="ECO:0007669"/>
    <property type="project" value="UniProtKB-KW"/>
</dbReference>
<dbReference type="InterPro" id="IPR039121">
    <property type="entry name" value="NUDT19"/>
</dbReference>
<dbReference type="Gene3D" id="3.90.79.10">
    <property type="entry name" value="Nucleoside Triphosphate Pyrophosphohydrolase"/>
    <property type="match status" value="1"/>
</dbReference>
<keyword evidence="10" id="KW-1185">Reference proteome</keyword>